<evidence type="ECO:0000256" key="1">
    <source>
        <dbReference type="SAM" id="MobiDB-lite"/>
    </source>
</evidence>
<keyword evidence="3" id="KW-1185">Reference proteome</keyword>
<evidence type="ECO:0000313" key="2">
    <source>
        <dbReference type="EMBL" id="EFN79259.1"/>
    </source>
</evidence>
<sequence length="92" mass="10095">MTNAENAVVSSGENTEEDIINKTTLAKPAKGDTVCENMASRKEIADRRAAGSNEERIAKGTRERAYLTTALTEMIASLANVYLRYVDNENVK</sequence>
<proteinExistence type="predicted"/>
<protein>
    <submittedName>
        <fullName evidence="2">Uncharacterized protein</fullName>
    </submittedName>
</protein>
<feature type="region of interest" description="Disordered" evidence="1">
    <location>
        <begin position="1"/>
        <end position="24"/>
    </location>
</feature>
<dbReference type="EMBL" id="GL451478">
    <property type="protein sequence ID" value="EFN79259.1"/>
    <property type="molecule type" value="Genomic_DNA"/>
</dbReference>
<evidence type="ECO:0000313" key="3">
    <source>
        <dbReference type="Proteomes" id="UP000008237"/>
    </source>
</evidence>
<dbReference type="AlphaFoldDB" id="E2BYH5"/>
<organism evidence="3">
    <name type="scientific">Harpegnathos saltator</name>
    <name type="common">Jerdon's jumping ant</name>
    <dbReference type="NCBI Taxonomy" id="610380"/>
    <lineage>
        <taxon>Eukaryota</taxon>
        <taxon>Metazoa</taxon>
        <taxon>Ecdysozoa</taxon>
        <taxon>Arthropoda</taxon>
        <taxon>Hexapoda</taxon>
        <taxon>Insecta</taxon>
        <taxon>Pterygota</taxon>
        <taxon>Neoptera</taxon>
        <taxon>Endopterygota</taxon>
        <taxon>Hymenoptera</taxon>
        <taxon>Apocrita</taxon>
        <taxon>Aculeata</taxon>
        <taxon>Formicoidea</taxon>
        <taxon>Formicidae</taxon>
        <taxon>Ponerinae</taxon>
        <taxon>Ponerini</taxon>
        <taxon>Harpegnathos</taxon>
    </lineage>
</organism>
<name>E2BYH5_HARSA</name>
<accession>E2BYH5</accession>
<gene>
    <name evidence="2" type="ORF">EAI_08928</name>
</gene>
<feature type="compositionally biased region" description="Polar residues" evidence="1">
    <location>
        <begin position="1"/>
        <end position="13"/>
    </location>
</feature>
<dbReference type="InParanoid" id="E2BYH5"/>
<reference evidence="2 3" key="1">
    <citation type="journal article" date="2010" name="Science">
        <title>Genomic comparison of the ants Camponotus floridanus and Harpegnathos saltator.</title>
        <authorList>
            <person name="Bonasio R."/>
            <person name="Zhang G."/>
            <person name="Ye C."/>
            <person name="Mutti N.S."/>
            <person name="Fang X."/>
            <person name="Qin N."/>
            <person name="Donahue G."/>
            <person name="Yang P."/>
            <person name="Li Q."/>
            <person name="Li C."/>
            <person name="Zhang P."/>
            <person name="Huang Z."/>
            <person name="Berger S.L."/>
            <person name="Reinberg D."/>
            <person name="Wang J."/>
            <person name="Liebig J."/>
        </authorList>
    </citation>
    <scope>NUCLEOTIDE SEQUENCE [LARGE SCALE GENOMIC DNA]</scope>
    <source>
        <strain evidence="2 3">R22 G/1</strain>
    </source>
</reference>
<dbReference type="Proteomes" id="UP000008237">
    <property type="component" value="Unassembled WGS sequence"/>
</dbReference>